<sequence length="185" mass="20779">MAKLVSGCILFAVIFTTVHSGIIGDHELGSSYSFITKEEEPHQDLGGEELLQDIHSEPIVEDLGHYDLGHYEEQGYEELGHQELGHEEHEDHYAYPKYSFSYGVNDHHTGDEKQHWESRDGDSVKGGYSLKEADGTTRHVSYTADKHNGFNAVVSKIGQPEEQIEYGGHEILEDAHIGSQYDSHL</sequence>
<keyword evidence="5" id="KW-1185">Reference proteome</keyword>
<evidence type="ECO:0000256" key="1">
    <source>
        <dbReference type="ARBA" id="ARBA00022460"/>
    </source>
</evidence>
<organism evidence="4 5">
    <name type="scientific">Hermetia illucens</name>
    <name type="common">Black soldier fly</name>
    <dbReference type="NCBI Taxonomy" id="343691"/>
    <lineage>
        <taxon>Eukaryota</taxon>
        <taxon>Metazoa</taxon>
        <taxon>Ecdysozoa</taxon>
        <taxon>Arthropoda</taxon>
        <taxon>Hexapoda</taxon>
        <taxon>Insecta</taxon>
        <taxon>Pterygota</taxon>
        <taxon>Neoptera</taxon>
        <taxon>Endopterygota</taxon>
        <taxon>Diptera</taxon>
        <taxon>Brachycera</taxon>
        <taxon>Stratiomyomorpha</taxon>
        <taxon>Stratiomyidae</taxon>
        <taxon>Hermetiinae</taxon>
        <taxon>Hermetia</taxon>
    </lineage>
</organism>
<dbReference type="PROSITE" id="PS51155">
    <property type="entry name" value="CHIT_BIND_RR_2"/>
    <property type="match status" value="1"/>
</dbReference>
<evidence type="ECO:0000313" key="5">
    <source>
        <dbReference type="Proteomes" id="UP000594454"/>
    </source>
</evidence>
<dbReference type="PRINTS" id="PR00947">
    <property type="entry name" value="CUTICLE"/>
</dbReference>
<dbReference type="InterPro" id="IPR051217">
    <property type="entry name" value="Insect_Cuticle_Struc_Prot"/>
</dbReference>
<evidence type="ECO:0008006" key="6">
    <source>
        <dbReference type="Google" id="ProtNLM"/>
    </source>
</evidence>
<dbReference type="InterPro" id="IPR000618">
    <property type="entry name" value="Insect_cuticle"/>
</dbReference>
<dbReference type="FunCoup" id="A0A7R8UH75">
    <property type="interactions" value="63"/>
</dbReference>
<reference evidence="4 5" key="1">
    <citation type="submission" date="2020-11" db="EMBL/GenBank/DDBJ databases">
        <authorList>
            <person name="Wallbank WR R."/>
            <person name="Pardo Diaz C."/>
            <person name="Kozak K."/>
            <person name="Martin S."/>
            <person name="Jiggins C."/>
            <person name="Moest M."/>
            <person name="Warren A I."/>
            <person name="Generalovic N T."/>
            <person name="Byers J.R.P. K."/>
            <person name="Montejo-Kovacevich G."/>
            <person name="Yen C E."/>
        </authorList>
    </citation>
    <scope>NUCLEOTIDE SEQUENCE [LARGE SCALE GENOMIC DNA]</scope>
</reference>
<dbReference type="GO" id="GO:0042302">
    <property type="term" value="F:structural constituent of cuticle"/>
    <property type="evidence" value="ECO:0007669"/>
    <property type="project" value="UniProtKB-UniRule"/>
</dbReference>
<protein>
    <recommendedName>
        <fullName evidence="6">Cuticle protein 19</fullName>
    </recommendedName>
</protein>
<dbReference type="InParanoid" id="A0A7R8UH75"/>
<accession>A0A7R8UH75</accession>
<feature type="signal peptide" evidence="3">
    <location>
        <begin position="1"/>
        <end position="20"/>
    </location>
</feature>
<dbReference type="Pfam" id="PF00379">
    <property type="entry name" value="Chitin_bind_4"/>
    <property type="match status" value="1"/>
</dbReference>
<dbReference type="GO" id="GO:0005615">
    <property type="term" value="C:extracellular space"/>
    <property type="evidence" value="ECO:0007669"/>
    <property type="project" value="TreeGrafter"/>
</dbReference>
<dbReference type="Proteomes" id="UP000594454">
    <property type="component" value="Chromosome 2"/>
</dbReference>
<evidence type="ECO:0000256" key="3">
    <source>
        <dbReference type="SAM" id="SignalP"/>
    </source>
</evidence>
<dbReference type="OrthoDB" id="6382835at2759"/>
<dbReference type="InterPro" id="IPR031311">
    <property type="entry name" value="CHIT_BIND_RR_consensus"/>
</dbReference>
<keyword evidence="1 2" id="KW-0193">Cuticle</keyword>
<evidence type="ECO:0000313" key="4">
    <source>
        <dbReference type="EMBL" id="CAD7080741.1"/>
    </source>
</evidence>
<name>A0A7R8UH75_HERIL</name>
<evidence type="ECO:0000256" key="2">
    <source>
        <dbReference type="PROSITE-ProRule" id="PRU00497"/>
    </source>
</evidence>
<keyword evidence="3" id="KW-0732">Signal</keyword>
<dbReference type="PROSITE" id="PS00233">
    <property type="entry name" value="CHIT_BIND_RR_1"/>
    <property type="match status" value="1"/>
</dbReference>
<proteinExistence type="predicted"/>
<dbReference type="AlphaFoldDB" id="A0A7R8UH75"/>
<dbReference type="PANTHER" id="PTHR12236:SF96">
    <property type="entry name" value="PUPAL CUTICLE PROTEIN EDG-84A-LIKE PROTEIN"/>
    <property type="match status" value="1"/>
</dbReference>
<dbReference type="EMBL" id="LR899010">
    <property type="protein sequence ID" value="CAD7080741.1"/>
    <property type="molecule type" value="Genomic_DNA"/>
</dbReference>
<feature type="chain" id="PRO_5030993846" description="Cuticle protein 19" evidence="3">
    <location>
        <begin position="21"/>
        <end position="185"/>
    </location>
</feature>
<gene>
    <name evidence="4" type="ORF">HERILL_LOCUS3881</name>
</gene>
<dbReference type="PANTHER" id="PTHR12236">
    <property type="entry name" value="STRUCTURAL CONTITUENT OF CUTICLE"/>
    <property type="match status" value="1"/>
</dbReference>
<dbReference type="GO" id="GO:0031012">
    <property type="term" value="C:extracellular matrix"/>
    <property type="evidence" value="ECO:0007669"/>
    <property type="project" value="TreeGrafter"/>
</dbReference>